<evidence type="ECO:0000256" key="2">
    <source>
        <dbReference type="ARBA" id="ARBA00023186"/>
    </source>
</evidence>
<feature type="coiled-coil region" evidence="6">
    <location>
        <begin position="81"/>
        <end position="115"/>
    </location>
</feature>
<comment type="caution">
    <text evidence="8">The sequence shown here is derived from an EMBL/GenBank/DDBJ whole genome shotgun (WGS) entry which is preliminary data.</text>
</comment>
<evidence type="ECO:0000256" key="6">
    <source>
        <dbReference type="SAM" id="Coils"/>
    </source>
</evidence>
<evidence type="ECO:0000313" key="9">
    <source>
        <dbReference type="Proteomes" id="UP001356095"/>
    </source>
</evidence>
<dbReference type="Gene3D" id="2.30.22.10">
    <property type="entry name" value="Head domain of nucleotide exchange factor GrpE"/>
    <property type="match status" value="1"/>
</dbReference>
<dbReference type="Pfam" id="PF01025">
    <property type="entry name" value="GrpE"/>
    <property type="match status" value="1"/>
</dbReference>
<feature type="region of interest" description="Disordered" evidence="7">
    <location>
        <begin position="1"/>
        <end position="75"/>
    </location>
</feature>
<dbReference type="SUPFAM" id="SSF58014">
    <property type="entry name" value="Coiled-coil domain of nucleotide exchange factor GrpE"/>
    <property type="match status" value="1"/>
</dbReference>
<dbReference type="InterPro" id="IPR000740">
    <property type="entry name" value="GrpE"/>
</dbReference>
<proteinExistence type="inferred from homology"/>
<evidence type="ECO:0000313" key="8">
    <source>
        <dbReference type="EMBL" id="MEE2039449.1"/>
    </source>
</evidence>
<dbReference type="PROSITE" id="PS01071">
    <property type="entry name" value="GRPE"/>
    <property type="match status" value="1"/>
</dbReference>
<dbReference type="InterPro" id="IPR013805">
    <property type="entry name" value="GrpE_CC"/>
</dbReference>
<keyword evidence="2 3" id="KW-0143">Chaperone</keyword>
<keyword evidence="6" id="KW-0175">Coiled coil</keyword>
<evidence type="ECO:0000256" key="1">
    <source>
        <dbReference type="ARBA" id="ARBA00009054"/>
    </source>
</evidence>
<evidence type="ECO:0000256" key="4">
    <source>
        <dbReference type="RuleBase" id="RU000639"/>
    </source>
</evidence>
<comment type="function">
    <text evidence="3 4">Participates actively in the response to hyperosmotic and heat shock by preventing the aggregation of stress-denatured proteins, in association with DnaK and GrpE. It is the nucleotide exchange factor for DnaK and may function as a thermosensor. Unfolded proteins bind initially to DnaJ; upon interaction with the DnaJ-bound protein, DnaK hydrolyzes its bound ATP, resulting in the formation of a stable complex. GrpE releases ADP from DnaK; ATP binding to DnaK triggers the release of the substrate protein, thus completing the reaction cycle. Several rounds of ATP-dependent interactions between DnaJ, DnaK and GrpE are required for fully efficient folding.</text>
</comment>
<comment type="subunit">
    <text evidence="3">Homodimer.</text>
</comment>
<name>A0ABU7KBZ3_9ACTN</name>
<dbReference type="SUPFAM" id="SSF51064">
    <property type="entry name" value="Head domain of nucleotide exchange factor GrpE"/>
    <property type="match status" value="1"/>
</dbReference>
<dbReference type="CDD" id="cd00446">
    <property type="entry name" value="GrpE"/>
    <property type="match status" value="1"/>
</dbReference>
<evidence type="ECO:0000256" key="7">
    <source>
        <dbReference type="SAM" id="MobiDB-lite"/>
    </source>
</evidence>
<reference evidence="8 9" key="1">
    <citation type="submission" date="2023-08" db="EMBL/GenBank/DDBJ databases">
        <authorList>
            <person name="Girao M."/>
            <person name="Carvalho M.F."/>
        </authorList>
    </citation>
    <scope>NUCLEOTIDE SEQUENCE [LARGE SCALE GENOMIC DNA]</scope>
    <source>
        <strain evidence="8 9">CT-R113</strain>
    </source>
</reference>
<comment type="subcellular location">
    <subcellularLocation>
        <location evidence="3">Cytoplasm</location>
    </subcellularLocation>
</comment>
<dbReference type="PANTHER" id="PTHR21237">
    <property type="entry name" value="GRPE PROTEIN"/>
    <property type="match status" value="1"/>
</dbReference>
<dbReference type="EMBL" id="JAUZMY010000020">
    <property type="protein sequence ID" value="MEE2039449.1"/>
    <property type="molecule type" value="Genomic_DNA"/>
</dbReference>
<organism evidence="8 9">
    <name type="scientific">Nocardiopsis codii</name>
    <dbReference type="NCBI Taxonomy" id="3065942"/>
    <lineage>
        <taxon>Bacteria</taxon>
        <taxon>Bacillati</taxon>
        <taxon>Actinomycetota</taxon>
        <taxon>Actinomycetes</taxon>
        <taxon>Streptosporangiales</taxon>
        <taxon>Nocardiopsidaceae</taxon>
        <taxon>Nocardiopsis</taxon>
    </lineage>
</organism>
<feature type="compositionally biased region" description="Basic and acidic residues" evidence="7">
    <location>
        <begin position="11"/>
        <end position="40"/>
    </location>
</feature>
<keyword evidence="3 4" id="KW-0346">Stress response</keyword>
<dbReference type="PRINTS" id="PR00773">
    <property type="entry name" value="GRPEPROTEIN"/>
</dbReference>
<dbReference type="Gene3D" id="3.90.20.20">
    <property type="match status" value="1"/>
</dbReference>
<sequence>MAPSDNTNNHDTGDGEEKQGPVIRDNRRIDPETGEVREPRGATASEEAAAEPDDSEEEVVEAELEDFPEIPDTPESVVTDAINADERVIELTNDIKRVQAEYANYRKRVERDRVAVREVATAQVLGELLPILDDIGRARDHDELNGGFKAVGEALEASVTKLGLERYADQGDEFDPNIHEALTLVPVPNISVQSVIEVFQPGYRIGERILRPARVVVGDPVDGGGEAPAESAESAESNGAAGTDGADAATEPGGEENGK</sequence>
<gene>
    <name evidence="3 8" type="primary">grpE</name>
    <name evidence="8" type="ORF">Q8791_19705</name>
</gene>
<accession>A0ABU7KBZ3</accession>
<feature type="compositionally biased region" description="Low complexity" evidence="7">
    <location>
        <begin position="227"/>
        <end position="252"/>
    </location>
</feature>
<dbReference type="PANTHER" id="PTHR21237:SF23">
    <property type="entry name" value="GRPE PROTEIN HOMOLOG, MITOCHONDRIAL"/>
    <property type="match status" value="1"/>
</dbReference>
<feature type="compositionally biased region" description="Polar residues" evidence="7">
    <location>
        <begin position="1"/>
        <end position="10"/>
    </location>
</feature>
<keyword evidence="3" id="KW-0963">Cytoplasm</keyword>
<evidence type="ECO:0000256" key="3">
    <source>
        <dbReference type="HAMAP-Rule" id="MF_01151"/>
    </source>
</evidence>
<keyword evidence="9" id="KW-1185">Reference proteome</keyword>
<dbReference type="Proteomes" id="UP001356095">
    <property type="component" value="Unassembled WGS sequence"/>
</dbReference>
<protein>
    <recommendedName>
        <fullName evidence="3 4">Protein GrpE</fullName>
    </recommendedName>
    <alternativeName>
        <fullName evidence="3">HSP-70 cofactor</fullName>
    </alternativeName>
</protein>
<dbReference type="RefSeq" id="WP_330093223.1">
    <property type="nucleotide sequence ID" value="NZ_JAUZMY010000020.1"/>
</dbReference>
<evidence type="ECO:0000256" key="5">
    <source>
        <dbReference type="RuleBase" id="RU004478"/>
    </source>
</evidence>
<feature type="compositionally biased region" description="Acidic residues" evidence="7">
    <location>
        <begin position="48"/>
        <end position="69"/>
    </location>
</feature>
<comment type="similarity">
    <text evidence="1 3 5">Belongs to the GrpE family.</text>
</comment>
<dbReference type="HAMAP" id="MF_01151">
    <property type="entry name" value="GrpE"/>
    <property type="match status" value="1"/>
</dbReference>
<dbReference type="InterPro" id="IPR009012">
    <property type="entry name" value="GrpE_head"/>
</dbReference>
<feature type="region of interest" description="Disordered" evidence="7">
    <location>
        <begin position="219"/>
        <end position="259"/>
    </location>
</feature>